<evidence type="ECO:0000256" key="3">
    <source>
        <dbReference type="ARBA" id="ARBA00022777"/>
    </source>
</evidence>
<name>A0A5S9F5K7_UABAM</name>
<evidence type="ECO:0000256" key="2">
    <source>
        <dbReference type="ARBA" id="ARBA00022741"/>
    </source>
</evidence>
<evidence type="ECO:0000259" key="6">
    <source>
        <dbReference type="PROSITE" id="PS50011"/>
    </source>
</evidence>
<dbReference type="InterPro" id="IPR000719">
    <property type="entry name" value="Prot_kinase_dom"/>
</dbReference>
<feature type="transmembrane region" description="Helical" evidence="5">
    <location>
        <begin position="523"/>
        <end position="553"/>
    </location>
</feature>
<dbReference type="SMART" id="SM00220">
    <property type="entry name" value="S_TKc"/>
    <property type="match status" value="1"/>
</dbReference>
<dbReference type="PANTHER" id="PTHR43289">
    <property type="entry name" value="MITOGEN-ACTIVATED PROTEIN KINASE KINASE KINASE 20-RELATED"/>
    <property type="match status" value="1"/>
</dbReference>
<accession>A0A5S9F5K7</accession>
<dbReference type="Proteomes" id="UP000326354">
    <property type="component" value="Chromosome"/>
</dbReference>
<keyword evidence="4" id="KW-0067">ATP-binding</keyword>
<dbReference type="EMBL" id="AP019860">
    <property type="protein sequence ID" value="BBM86223.1"/>
    <property type="molecule type" value="Genomic_DNA"/>
</dbReference>
<keyword evidence="3 7" id="KW-0418">Kinase</keyword>
<organism evidence="7 8">
    <name type="scientific">Uabimicrobium amorphum</name>
    <dbReference type="NCBI Taxonomy" id="2596890"/>
    <lineage>
        <taxon>Bacteria</taxon>
        <taxon>Pseudomonadati</taxon>
        <taxon>Planctomycetota</taxon>
        <taxon>Candidatus Uabimicrobiia</taxon>
        <taxon>Candidatus Uabimicrobiales</taxon>
        <taxon>Candidatus Uabimicrobiaceae</taxon>
        <taxon>Candidatus Uabimicrobium</taxon>
    </lineage>
</organism>
<evidence type="ECO:0000256" key="5">
    <source>
        <dbReference type="SAM" id="Phobius"/>
    </source>
</evidence>
<dbReference type="AlphaFoldDB" id="A0A5S9F5K7"/>
<evidence type="ECO:0000256" key="4">
    <source>
        <dbReference type="ARBA" id="ARBA00022840"/>
    </source>
</evidence>
<keyword evidence="5" id="KW-0812">Transmembrane</keyword>
<keyword evidence="8" id="KW-1185">Reference proteome</keyword>
<dbReference type="PROSITE" id="PS00108">
    <property type="entry name" value="PROTEIN_KINASE_ST"/>
    <property type="match status" value="1"/>
</dbReference>
<dbReference type="PANTHER" id="PTHR43289:SF6">
    <property type="entry name" value="SERINE_THREONINE-PROTEIN KINASE NEKL-3"/>
    <property type="match status" value="1"/>
</dbReference>
<dbReference type="Gene3D" id="3.30.200.20">
    <property type="entry name" value="Phosphorylase Kinase, domain 1"/>
    <property type="match status" value="1"/>
</dbReference>
<feature type="domain" description="Protein kinase" evidence="6">
    <location>
        <begin position="114"/>
        <end position="384"/>
    </location>
</feature>
<proteinExistence type="predicted"/>
<dbReference type="CDD" id="cd14014">
    <property type="entry name" value="STKc_PknB_like"/>
    <property type="match status" value="1"/>
</dbReference>
<evidence type="ECO:0000313" key="7">
    <source>
        <dbReference type="EMBL" id="BBM86223.1"/>
    </source>
</evidence>
<dbReference type="GO" id="GO:0004674">
    <property type="term" value="F:protein serine/threonine kinase activity"/>
    <property type="evidence" value="ECO:0007669"/>
    <property type="project" value="UniProtKB-KW"/>
</dbReference>
<dbReference type="InterPro" id="IPR011009">
    <property type="entry name" value="Kinase-like_dom_sf"/>
</dbReference>
<dbReference type="KEGG" id="uam:UABAM_04609"/>
<dbReference type="Pfam" id="PF00069">
    <property type="entry name" value="Pkinase"/>
    <property type="match status" value="1"/>
</dbReference>
<gene>
    <name evidence="7" type="ORF">UABAM_04609</name>
</gene>
<dbReference type="Gene3D" id="1.10.510.10">
    <property type="entry name" value="Transferase(Phosphotransferase) domain 1"/>
    <property type="match status" value="1"/>
</dbReference>
<keyword evidence="2" id="KW-0547">Nucleotide-binding</keyword>
<evidence type="ECO:0000313" key="8">
    <source>
        <dbReference type="Proteomes" id="UP000326354"/>
    </source>
</evidence>
<evidence type="ECO:0000256" key="1">
    <source>
        <dbReference type="ARBA" id="ARBA00022679"/>
    </source>
</evidence>
<sequence length="556" mass="63525">MNDFRSQWEKILQEVKNYSVRDTYKSKKITFSGDITIFSEKKSQTFSHDKTIDSKNNCVQQTFSGNVTLQDNKGGETFSESRTVATKNKLGAVEFDDSSTSKDKNSKIELHQDYKNYKEINRGGMGIIYKAQQVKLKREVVIKKILPGVAKNKFIAESLVTAYLDHPNIVPVHEIDENSDGELLLAMKLVNGISWKNLLYPKTEEQQAKAREYNLRKHLEILLKVCDAISYAHSKGVIHCDLKPENIMIGDFGEVLVVDWGIAVEINKNYGEQRTFHKKDITTPMGTPCYMPPELAEGRGQDISYGTDVYLLGGILFEILHRRPPHTGKSLWLVLLAAKESKPPVFHPKISVQLQQTCKKSLAKNIVERYQSISEFKQAIENYLEHQESTTLANKATDLYNKATIFLLEQKALPKQKRTIFSKIFDKTPASSLPVAYLYTTFMKAIALYERAIELKPNNTKAQQNKIRCHEKIVTLALISKEINIAKEHLKILKNYGSSELSVFKLQMEKVYWQKKVKNLVVFWIWFNTSFVCLVIVGVLILLPIVMLLDFLFGIS</sequence>
<keyword evidence="7" id="KW-0723">Serine/threonine-protein kinase</keyword>
<keyword evidence="5" id="KW-1133">Transmembrane helix</keyword>
<keyword evidence="5" id="KW-0472">Membrane</keyword>
<reference evidence="7 8" key="1">
    <citation type="submission" date="2019-08" db="EMBL/GenBank/DDBJ databases">
        <title>Complete genome sequence of Candidatus Uab amorphum.</title>
        <authorList>
            <person name="Shiratori T."/>
            <person name="Suzuki S."/>
            <person name="Kakizawa Y."/>
            <person name="Ishida K."/>
        </authorList>
    </citation>
    <scope>NUCLEOTIDE SEQUENCE [LARGE SCALE GENOMIC DNA]</scope>
    <source>
        <strain evidence="7 8">SRT547</strain>
    </source>
</reference>
<dbReference type="GO" id="GO:0005524">
    <property type="term" value="F:ATP binding"/>
    <property type="evidence" value="ECO:0007669"/>
    <property type="project" value="UniProtKB-KW"/>
</dbReference>
<dbReference type="SUPFAM" id="SSF56112">
    <property type="entry name" value="Protein kinase-like (PK-like)"/>
    <property type="match status" value="1"/>
</dbReference>
<dbReference type="OrthoDB" id="1039448at2"/>
<keyword evidence="1" id="KW-0808">Transferase</keyword>
<dbReference type="RefSeq" id="WP_151970290.1">
    <property type="nucleotide sequence ID" value="NZ_AP019860.1"/>
</dbReference>
<dbReference type="InterPro" id="IPR008271">
    <property type="entry name" value="Ser/Thr_kinase_AS"/>
</dbReference>
<dbReference type="PROSITE" id="PS50011">
    <property type="entry name" value="PROTEIN_KINASE_DOM"/>
    <property type="match status" value="1"/>
</dbReference>
<protein>
    <submittedName>
        <fullName evidence="7">Serine/threonine protein kinase</fullName>
    </submittedName>
</protein>